<evidence type="ECO:0000313" key="1">
    <source>
        <dbReference type="EMBL" id="GMH10122.1"/>
    </source>
</evidence>
<protein>
    <submittedName>
        <fullName evidence="1">Uncharacterized protein</fullName>
    </submittedName>
</protein>
<gene>
    <name evidence="1" type="ORF">Nepgr_011963</name>
</gene>
<comment type="caution">
    <text evidence="1">The sequence shown here is derived from an EMBL/GenBank/DDBJ whole genome shotgun (WGS) entry which is preliminary data.</text>
</comment>
<dbReference type="EMBL" id="BSYO01000009">
    <property type="protein sequence ID" value="GMH10122.1"/>
    <property type="molecule type" value="Genomic_DNA"/>
</dbReference>
<dbReference type="AlphaFoldDB" id="A0AAD3XMF9"/>
<dbReference type="Proteomes" id="UP001279734">
    <property type="component" value="Unassembled WGS sequence"/>
</dbReference>
<organism evidence="1 2">
    <name type="scientific">Nepenthes gracilis</name>
    <name type="common">Slender pitcher plant</name>
    <dbReference type="NCBI Taxonomy" id="150966"/>
    <lineage>
        <taxon>Eukaryota</taxon>
        <taxon>Viridiplantae</taxon>
        <taxon>Streptophyta</taxon>
        <taxon>Embryophyta</taxon>
        <taxon>Tracheophyta</taxon>
        <taxon>Spermatophyta</taxon>
        <taxon>Magnoliopsida</taxon>
        <taxon>eudicotyledons</taxon>
        <taxon>Gunneridae</taxon>
        <taxon>Pentapetalae</taxon>
        <taxon>Caryophyllales</taxon>
        <taxon>Nepenthaceae</taxon>
        <taxon>Nepenthes</taxon>
    </lineage>
</organism>
<sequence length="108" mass="11918">MRQCLTCGPSSGTMPPSRWFSFLFDIHPWSFVAVSTEQCLSSLVSLTLLGGSLNVGHTRVLYNLTRLVWSVPLCIPDWLLDAGTSITQIPAGIFDVGSSRNFEKLTNR</sequence>
<reference evidence="1" key="1">
    <citation type="submission" date="2023-05" db="EMBL/GenBank/DDBJ databases">
        <title>Nepenthes gracilis genome sequencing.</title>
        <authorList>
            <person name="Fukushima K."/>
        </authorList>
    </citation>
    <scope>NUCLEOTIDE SEQUENCE</scope>
    <source>
        <strain evidence="1">SING2019-196</strain>
    </source>
</reference>
<evidence type="ECO:0000313" key="2">
    <source>
        <dbReference type="Proteomes" id="UP001279734"/>
    </source>
</evidence>
<accession>A0AAD3XMF9</accession>
<name>A0AAD3XMF9_NEPGR</name>
<keyword evidence="2" id="KW-1185">Reference proteome</keyword>
<proteinExistence type="predicted"/>